<protein>
    <submittedName>
        <fullName evidence="2">Uncharacterized protein</fullName>
    </submittedName>
</protein>
<feature type="region of interest" description="Disordered" evidence="1">
    <location>
        <begin position="192"/>
        <end position="250"/>
    </location>
</feature>
<comment type="caution">
    <text evidence="2">The sequence shown here is derived from an EMBL/GenBank/DDBJ whole genome shotgun (WGS) entry which is preliminary data.</text>
</comment>
<feature type="region of interest" description="Disordered" evidence="1">
    <location>
        <begin position="318"/>
        <end position="338"/>
    </location>
</feature>
<feature type="compositionally biased region" description="Low complexity" evidence="1">
    <location>
        <begin position="437"/>
        <end position="450"/>
    </location>
</feature>
<feature type="compositionally biased region" description="Basic and acidic residues" evidence="1">
    <location>
        <begin position="195"/>
        <end position="210"/>
    </location>
</feature>
<dbReference type="EMBL" id="CAJNOC010000206">
    <property type="protein sequence ID" value="CAF0727076.1"/>
    <property type="molecule type" value="Genomic_DNA"/>
</dbReference>
<feature type="region of interest" description="Disordered" evidence="1">
    <location>
        <begin position="431"/>
        <end position="450"/>
    </location>
</feature>
<gene>
    <name evidence="2" type="ORF">OXX778_LOCUS2590</name>
</gene>
<feature type="compositionally biased region" description="Basic residues" evidence="1">
    <location>
        <begin position="239"/>
        <end position="248"/>
    </location>
</feature>
<dbReference type="Proteomes" id="UP000663879">
    <property type="component" value="Unassembled WGS sequence"/>
</dbReference>
<organism evidence="2 3">
    <name type="scientific">Brachionus calyciflorus</name>
    <dbReference type="NCBI Taxonomy" id="104777"/>
    <lineage>
        <taxon>Eukaryota</taxon>
        <taxon>Metazoa</taxon>
        <taxon>Spiralia</taxon>
        <taxon>Gnathifera</taxon>
        <taxon>Rotifera</taxon>
        <taxon>Eurotatoria</taxon>
        <taxon>Monogononta</taxon>
        <taxon>Pseudotrocha</taxon>
        <taxon>Ploima</taxon>
        <taxon>Brachionidae</taxon>
        <taxon>Brachionus</taxon>
    </lineage>
</organism>
<feature type="compositionally biased region" description="Acidic residues" evidence="1">
    <location>
        <begin position="211"/>
        <end position="223"/>
    </location>
</feature>
<feature type="region of interest" description="Disordered" evidence="1">
    <location>
        <begin position="1"/>
        <end position="36"/>
    </location>
</feature>
<accession>A0A813MXF0</accession>
<sequence>MADNRPNSQTDFSNPRKDHYSYSYSYKTGGDTENGIPSVNTVEVNESVTEEIGPDGSKIIRRHQQEKQTNKITQVVTQRVIKRQYIDPNTGQIIEYDPNNELFANLPPETVFEEHTIISDDNPPIITTTTLSKTNNNSNKNLNGQFSNLNINTDGGGGDCVDNVANIYRHNQSIQQTTNKIEAAVAAAANLKIKSHPEDNQGYPEEKNMDYDPDDSYPDDDSPYEGLIQTPNDDDTYKSKRKSNRKKGALSDLIDNEQLINSGVSSSGSSSSPILFDPNLDMPFVSNQQQYSKSSYSHSTTTTKYNRQIDQNGQQTYTTVLPSSNIGGPGPATPRERDRTNYNYYQTIGKYQNQQLSIDPYAALNQSQIQAPHSHRSQQSIYQKHIHSINQQQSSPNLNNTDYEYPLTIPQTEPIMRRNLTKPDTKLNASLSKQSINSSDASTNTSVTSTSNPIALPIHTTGMSSSSVSANKNSIYLVDNQSSIIIHHHHFDSNAMRNQFRMEQMRKQASQTSLGSRRSEQGVYKSVSPFKKGVRFEDNDNYLSSQNYYRPQSAYFEHSGHVSRHSMNMYRSAQNVNTDYNIYNRTTLKNINNHLSDNNVDFNNLSFHNRSLSSIDSGINIQNPYSYLGILK</sequence>
<feature type="compositionally biased region" description="Polar residues" evidence="1">
    <location>
        <begin position="1"/>
        <end position="13"/>
    </location>
</feature>
<evidence type="ECO:0000313" key="2">
    <source>
        <dbReference type="EMBL" id="CAF0727076.1"/>
    </source>
</evidence>
<dbReference type="OrthoDB" id="10536316at2759"/>
<name>A0A813MXF0_9BILA</name>
<keyword evidence="3" id="KW-1185">Reference proteome</keyword>
<dbReference type="AlphaFoldDB" id="A0A813MXF0"/>
<reference evidence="2" key="1">
    <citation type="submission" date="2021-02" db="EMBL/GenBank/DDBJ databases">
        <authorList>
            <person name="Nowell W R."/>
        </authorList>
    </citation>
    <scope>NUCLEOTIDE SEQUENCE</scope>
    <source>
        <strain evidence="2">Ploen Becks lab</strain>
    </source>
</reference>
<evidence type="ECO:0000313" key="3">
    <source>
        <dbReference type="Proteomes" id="UP000663879"/>
    </source>
</evidence>
<evidence type="ECO:0000256" key="1">
    <source>
        <dbReference type="SAM" id="MobiDB-lite"/>
    </source>
</evidence>
<proteinExistence type="predicted"/>